<reference evidence="2 3" key="1">
    <citation type="submission" date="2022-10" db="EMBL/GenBank/DDBJ databases">
        <title>Paucibacter sp. hw1 Genome sequencing.</title>
        <authorList>
            <person name="Park S."/>
        </authorList>
    </citation>
    <scope>NUCLEOTIDE SEQUENCE [LARGE SCALE GENOMIC DNA]</scope>
    <source>
        <strain evidence="3">hw1</strain>
    </source>
</reference>
<comment type="caution">
    <text evidence="2">The sequence shown here is derived from an EMBL/GenBank/DDBJ whole genome shotgun (WGS) entry which is preliminary data.</text>
</comment>
<evidence type="ECO:0000313" key="3">
    <source>
        <dbReference type="Proteomes" id="UP001221189"/>
    </source>
</evidence>
<gene>
    <name evidence="2" type="ORF">PRZ03_07580</name>
</gene>
<evidence type="ECO:0000313" key="2">
    <source>
        <dbReference type="EMBL" id="MDC8771430.1"/>
    </source>
</evidence>
<organism evidence="2 3">
    <name type="scientific">Roseateles albus</name>
    <dbReference type="NCBI Taxonomy" id="2987525"/>
    <lineage>
        <taxon>Bacteria</taxon>
        <taxon>Pseudomonadati</taxon>
        <taxon>Pseudomonadota</taxon>
        <taxon>Betaproteobacteria</taxon>
        <taxon>Burkholderiales</taxon>
        <taxon>Sphaerotilaceae</taxon>
        <taxon>Roseateles</taxon>
    </lineage>
</organism>
<keyword evidence="1" id="KW-0812">Transmembrane</keyword>
<name>A0ABT5KC97_9BURK</name>
<accession>A0ABT5KC97</accession>
<sequence>MKTTFRWLLILSLGLALLGLLAGGALWQELMAQPGVSISINGEDLDIEGLHAMSGVGAVLGVLATGAVLCLVIPLVLLFSVGLPLLLTVLILGFVAVGLLSLGAMLFSPVIILGLLLWLVLRNKRPRSQRRQNLPTTANTR</sequence>
<feature type="transmembrane region" description="Helical" evidence="1">
    <location>
        <begin position="49"/>
        <end position="69"/>
    </location>
</feature>
<proteinExistence type="predicted"/>
<keyword evidence="3" id="KW-1185">Reference proteome</keyword>
<keyword evidence="1" id="KW-0472">Membrane</keyword>
<evidence type="ECO:0000256" key="1">
    <source>
        <dbReference type="SAM" id="Phobius"/>
    </source>
</evidence>
<dbReference type="RefSeq" id="WP_273599729.1">
    <property type="nucleotide sequence ID" value="NZ_JAQQXT010000004.1"/>
</dbReference>
<feature type="transmembrane region" description="Helical" evidence="1">
    <location>
        <begin position="102"/>
        <end position="121"/>
    </location>
</feature>
<protein>
    <recommendedName>
        <fullName evidence="4">DUF4064 domain-containing protein</fullName>
    </recommendedName>
</protein>
<feature type="transmembrane region" description="Helical" evidence="1">
    <location>
        <begin position="76"/>
        <end position="96"/>
    </location>
</feature>
<dbReference type="Proteomes" id="UP001221189">
    <property type="component" value="Unassembled WGS sequence"/>
</dbReference>
<dbReference type="EMBL" id="JAQQXT010000004">
    <property type="protein sequence ID" value="MDC8771430.1"/>
    <property type="molecule type" value="Genomic_DNA"/>
</dbReference>
<keyword evidence="1" id="KW-1133">Transmembrane helix</keyword>
<evidence type="ECO:0008006" key="4">
    <source>
        <dbReference type="Google" id="ProtNLM"/>
    </source>
</evidence>